<evidence type="ECO:0000313" key="10">
    <source>
        <dbReference type="EMBL" id="ADM28417.1"/>
    </source>
</evidence>
<dbReference type="GO" id="GO:0016020">
    <property type="term" value="C:membrane"/>
    <property type="evidence" value="ECO:0007669"/>
    <property type="project" value="UniProtKB-SubCell"/>
</dbReference>
<dbReference type="InterPro" id="IPR001204">
    <property type="entry name" value="Phos_transporter"/>
</dbReference>
<evidence type="ECO:0000256" key="1">
    <source>
        <dbReference type="ARBA" id="ARBA00001981"/>
    </source>
</evidence>
<keyword evidence="5" id="KW-0592">Phosphate transport</keyword>
<accession>E0SRG3</accession>
<keyword evidence="8 9" id="KW-0472">Membrane</keyword>
<comment type="function">
    <text evidence="1">Potential transporter for phosphate.</text>
</comment>
<comment type="subcellular location">
    <subcellularLocation>
        <location evidence="2">Membrane</location>
        <topology evidence="2">Multi-pass membrane protein</topology>
    </subcellularLocation>
</comment>
<feature type="transmembrane region" description="Helical" evidence="9">
    <location>
        <begin position="166"/>
        <end position="189"/>
    </location>
</feature>
<dbReference type="Pfam" id="PF01384">
    <property type="entry name" value="PHO4"/>
    <property type="match status" value="1"/>
</dbReference>
<feature type="transmembrane region" description="Helical" evidence="9">
    <location>
        <begin position="74"/>
        <end position="95"/>
    </location>
</feature>
<keyword evidence="11" id="KW-1185">Reference proteome</keyword>
<dbReference type="PANTHER" id="PTHR11101">
    <property type="entry name" value="PHOSPHATE TRANSPORTER"/>
    <property type="match status" value="1"/>
</dbReference>
<dbReference type="EMBL" id="CP002098">
    <property type="protein sequence ID" value="ADM28417.1"/>
    <property type="molecule type" value="Genomic_DNA"/>
</dbReference>
<dbReference type="Proteomes" id="UP000001304">
    <property type="component" value="Chromosome"/>
</dbReference>
<comment type="similarity">
    <text evidence="3">Belongs to the inorganic phosphate transporter (PiT) (TC 2.A.20) family.</text>
</comment>
<reference evidence="10 11" key="1">
    <citation type="journal article" date="2010" name="Stand. Genomic Sci.">
        <title>Complete genome sequence of Ignisphaera aggregans type strain (AQ1.S1).</title>
        <authorList>
            <person name="Goker M."/>
            <person name="Held B."/>
            <person name="Lapidus A."/>
            <person name="Nolan M."/>
            <person name="Spring S."/>
            <person name="Yasawong M."/>
            <person name="Lucas S."/>
            <person name="Glavina Del Rio T."/>
            <person name="Tice H."/>
            <person name="Cheng J.F."/>
            <person name="Goodwin L."/>
            <person name="Tapia R."/>
            <person name="Pitluck S."/>
            <person name="Liolios K."/>
            <person name="Ivanova N."/>
            <person name="Mavromatis K."/>
            <person name="Mikhailova N."/>
            <person name="Pati A."/>
            <person name="Chen A."/>
            <person name="Palaniappan K."/>
            <person name="Brambilla E."/>
            <person name="Land M."/>
            <person name="Hauser L."/>
            <person name="Chang Y.J."/>
            <person name="Jeffries C.D."/>
            <person name="Brettin T."/>
            <person name="Detter J.C."/>
            <person name="Han C."/>
            <person name="Rohde M."/>
            <person name="Sikorski J."/>
            <person name="Woyke T."/>
            <person name="Bristow J."/>
            <person name="Eisen J.A."/>
            <person name="Markowitz V."/>
            <person name="Hugenholtz P."/>
            <person name="Kyrpides N.C."/>
            <person name="Klenk H.P."/>
        </authorList>
    </citation>
    <scope>NUCLEOTIDE SEQUENCE [LARGE SCALE GENOMIC DNA]</scope>
    <source>
        <strain evidence="11">DSM 17230 / JCM 13409 / AQ1.S1</strain>
    </source>
</reference>
<dbReference type="PANTHER" id="PTHR11101:SF80">
    <property type="entry name" value="PHOSPHATE TRANSPORTER"/>
    <property type="match status" value="1"/>
</dbReference>
<organism evidence="10 11">
    <name type="scientific">Ignisphaera aggregans (strain DSM 17230 / JCM 13409 / AQ1.S1)</name>
    <dbReference type="NCBI Taxonomy" id="583356"/>
    <lineage>
        <taxon>Archaea</taxon>
        <taxon>Thermoproteota</taxon>
        <taxon>Thermoprotei</taxon>
        <taxon>Desulfurococcales</taxon>
        <taxon>Desulfurococcaceae</taxon>
        <taxon>Ignisphaera</taxon>
    </lineage>
</organism>
<keyword evidence="6 9" id="KW-0812">Transmembrane</keyword>
<dbReference type="AlphaFoldDB" id="E0SRG3"/>
<feature type="transmembrane region" description="Helical" evidence="9">
    <location>
        <begin position="305"/>
        <end position="331"/>
    </location>
</feature>
<dbReference type="GO" id="GO:0005315">
    <property type="term" value="F:phosphate transmembrane transporter activity"/>
    <property type="evidence" value="ECO:0007669"/>
    <property type="project" value="InterPro"/>
</dbReference>
<feature type="transmembrane region" description="Helical" evidence="9">
    <location>
        <begin position="131"/>
        <end position="154"/>
    </location>
</feature>
<dbReference type="STRING" id="583356.Igag_1618"/>
<dbReference type="BioCyc" id="IAGG583356:GHAH-1607-MONOMER"/>
<evidence type="ECO:0000256" key="5">
    <source>
        <dbReference type="ARBA" id="ARBA00022592"/>
    </source>
</evidence>
<evidence type="ECO:0000256" key="7">
    <source>
        <dbReference type="ARBA" id="ARBA00022989"/>
    </source>
</evidence>
<evidence type="ECO:0000256" key="8">
    <source>
        <dbReference type="ARBA" id="ARBA00023136"/>
    </source>
</evidence>
<dbReference type="KEGG" id="iag:Igag_1618"/>
<feature type="transmembrane region" description="Helical" evidence="9">
    <location>
        <begin position="270"/>
        <end position="293"/>
    </location>
</feature>
<gene>
    <name evidence="10" type="ordered locus">Igag_1618</name>
</gene>
<evidence type="ECO:0000256" key="4">
    <source>
        <dbReference type="ARBA" id="ARBA00022448"/>
    </source>
</evidence>
<evidence type="ECO:0000256" key="6">
    <source>
        <dbReference type="ARBA" id="ARBA00022692"/>
    </source>
</evidence>
<proteinExistence type="inferred from homology"/>
<keyword evidence="4" id="KW-0813">Transport</keyword>
<feature type="transmembrane region" description="Helical" evidence="9">
    <location>
        <begin position="41"/>
        <end position="62"/>
    </location>
</feature>
<evidence type="ECO:0000256" key="3">
    <source>
        <dbReference type="ARBA" id="ARBA00009916"/>
    </source>
</evidence>
<name>E0SRG3_IGNAA</name>
<evidence type="ECO:0000256" key="9">
    <source>
        <dbReference type="SAM" id="Phobius"/>
    </source>
</evidence>
<protein>
    <submittedName>
        <fullName evidence="10">Phosphate transporter</fullName>
    </submittedName>
</protein>
<evidence type="ECO:0000256" key="2">
    <source>
        <dbReference type="ARBA" id="ARBA00004141"/>
    </source>
</evidence>
<feature type="transmembrane region" description="Helical" evidence="9">
    <location>
        <begin position="209"/>
        <end position="234"/>
    </location>
</feature>
<evidence type="ECO:0000313" key="11">
    <source>
        <dbReference type="Proteomes" id="UP000001304"/>
    </source>
</evidence>
<sequence>MSYIGILLGLGLSAAIAWSIGANDMANSISIAVGSNAIRYKYAVLIFIFSQLLGAVLQGYMVMKTLGSGVVPNMNIVGAISSVIAAFLWIVIMTLKGLPISTTHSITSAVIGIGIAYKFINHIDNSINIDVIVKIILSWIVSPLAAMALAILFYSILMRIRNLNESILRILIILLSIFSACSFGANYVANVTGVYVHITSNIFGISESISMRVLSLFASLFIALGGLVLGQRVVRTMAYRITRLDIYTAVAAGFSNAFTVWLFTTVPYILFGYGMPISTTYAVVGSIIGVGIIKSRDIHAIDLKIAIFIFMSWMLTLPLVALLSMGIYYFLSWII</sequence>
<keyword evidence="7 9" id="KW-1133">Transmembrane helix</keyword>
<dbReference type="GO" id="GO:0035435">
    <property type="term" value="P:phosphate ion transmembrane transport"/>
    <property type="evidence" value="ECO:0007669"/>
    <property type="project" value="TreeGrafter"/>
</dbReference>
<dbReference type="HOGENOM" id="CLU_015355_0_1_2"/>
<feature type="transmembrane region" description="Helical" evidence="9">
    <location>
        <begin position="246"/>
        <end position="264"/>
    </location>
</feature>